<dbReference type="Gene3D" id="3.40.605.10">
    <property type="entry name" value="Aldehyde Dehydrogenase, Chain A, domain 1"/>
    <property type="match status" value="1"/>
</dbReference>
<dbReference type="InterPro" id="IPR016160">
    <property type="entry name" value="Ald_DH_CS_CYS"/>
</dbReference>
<evidence type="ECO:0000256" key="2">
    <source>
        <dbReference type="ARBA" id="ARBA00023002"/>
    </source>
</evidence>
<dbReference type="FunFam" id="3.40.605.10:FF:000001">
    <property type="entry name" value="Aldehyde dehydrogenase 1"/>
    <property type="match status" value="1"/>
</dbReference>
<evidence type="ECO:0000256" key="3">
    <source>
        <dbReference type="PROSITE-ProRule" id="PRU10007"/>
    </source>
</evidence>
<dbReference type="RefSeq" id="WP_134492204.1">
    <property type="nucleotide sequence ID" value="NZ_SOEZ01000070.1"/>
</dbReference>
<evidence type="ECO:0000256" key="4">
    <source>
        <dbReference type="RuleBase" id="RU003345"/>
    </source>
</evidence>
<dbReference type="PROSITE" id="PS00070">
    <property type="entry name" value="ALDEHYDE_DEHYDR_CYS"/>
    <property type="match status" value="1"/>
</dbReference>
<dbReference type="InterPro" id="IPR015590">
    <property type="entry name" value="Aldehyde_DH_dom"/>
</dbReference>
<protein>
    <submittedName>
        <fullName evidence="6">Aldehyde dehydrogenase</fullName>
    </submittedName>
</protein>
<dbReference type="SUPFAM" id="SSF53720">
    <property type="entry name" value="ALDH-like"/>
    <property type="match status" value="1"/>
</dbReference>
<dbReference type="InterPro" id="IPR029510">
    <property type="entry name" value="Ald_DH_CS_GLU"/>
</dbReference>
<keyword evidence="2 4" id="KW-0560">Oxidoreductase</keyword>
<dbReference type="PANTHER" id="PTHR11699">
    <property type="entry name" value="ALDEHYDE DEHYDROGENASE-RELATED"/>
    <property type="match status" value="1"/>
</dbReference>
<dbReference type="OrthoDB" id="6882680at2"/>
<evidence type="ECO:0000313" key="7">
    <source>
        <dbReference type="Proteomes" id="UP000297866"/>
    </source>
</evidence>
<comment type="caution">
    <text evidence="6">The sequence shown here is derived from an EMBL/GenBank/DDBJ whole genome shotgun (WGS) entry which is preliminary data.</text>
</comment>
<name>A0A4R8UDP7_9MICO</name>
<accession>A0A4R8UDP7</accession>
<dbReference type="PROSITE" id="PS00687">
    <property type="entry name" value="ALDEHYDE_DEHYDR_GLU"/>
    <property type="match status" value="1"/>
</dbReference>
<dbReference type="Gene3D" id="3.40.309.10">
    <property type="entry name" value="Aldehyde Dehydrogenase, Chain A, domain 2"/>
    <property type="match status" value="1"/>
</dbReference>
<proteinExistence type="inferred from homology"/>
<reference evidence="6 7" key="1">
    <citation type="submission" date="2019-03" db="EMBL/GenBank/DDBJ databases">
        <title>Genomics of glacier-inhabiting Cryobacterium strains.</title>
        <authorList>
            <person name="Liu Q."/>
            <person name="Xin Y.-H."/>
        </authorList>
    </citation>
    <scope>NUCLEOTIDE SEQUENCE [LARGE SCALE GENOMIC DNA]</scope>
    <source>
        <strain evidence="6 7">Sr47</strain>
    </source>
</reference>
<evidence type="ECO:0000313" key="6">
    <source>
        <dbReference type="EMBL" id="TFB47824.1"/>
    </source>
</evidence>
<evidence type="ECO:0000259" key="5">
    <source>
        <dbReference type="Pfam" id="PF00171"/>
    </source>
</evidence>
<dbReference type="EMBL" id="SOEZ01000070">
    <property type="protein sequence ID" value="TFB47824.1"/>
    <property type="molecule type" value="Genomic_DNA"/>
</dbReference>
<dbReference type="InterPro" id="IPR016161">
    <property type="entry name" value="Ald_DH/histidinol_DH"/>
</dbReference>
<feature type="active site" evidence="3">
    <location>
        <position position="271"/>
    </location>
</feature>
<sequence length="510" mass="53967">MASELVRRHAEAGRELRRHFPGDLSEPVPNLVAGEWSPDSDGTFETIDPATGAPLMAVSIAGVAQIEAATAAAVDAASVWWQMDGQDRSRLLRAAADAIRSHGAVLGLADTLDVGRPIKDTATRDVERAARLFEFWAGTTDRLRGAAVPVQPGFTNVVVREPFGVVGAITPWNYPLTNAAAKLAPALATGNAVVLKPAEESPLSALLLGRILHTAGLPAGLVSVLNGPGETTGSALVEHPNIEKITFTGSTSVGRLIGGRCGTLLKSVSLELGGKSPFLVFPDSDLVAAADAATFTAFLNAGQTCTAGTRLLLHASVADEFLEMMRERISRLRIGDPLDESTDVGPLVSERQLQTVRAYVESATSEGAQRLSPLVSLPAMGWFHEPVVFGNVSPMMKVVREEIFGPVLSVLTFRDEEEALAMANDTEYGLAASVWTGDGARAARLSSALQAGLVWVNCVHQLHPGSPYGGHKTSGVGVEMGDEAVAQLMKVKSVWTAVQTWQSPWRHQAV</sequence>
<organism evidence="6 7">
    <name type="scientific">Cryobacterium tagatosivorans</name>
    <dbReference type="NCBI Taxonomy" id="1259199"/>
    <lineage>
        <taxon>Bacteria</taxon>
        <taxon>Bacillati</taxon>
        <taxon>Actinomycetota</taxon>
        <taxon>Actinomycetes</taxon>
        <taxon>Micrococcales</taxon>
        <taxon>Microbacteriaceae</taxon>
        <taxon>Cryobacterium</taxon>
    </lineage>
</organism>
<keyword evidence="7" id="KW-1185">Reference proteome</keyword>
<dbReference type="Pfam" id="PF00171">
    <property type="entry name" value="Aldedh"/>
    <property type="match status" value="1"/>
</dbReference>
<dbReference type="Proteomes" id="UP000297866">
    <property type="component" value="Unassembled WGS sequence"/>
</dbReference>
<feature type="domain" description="Aldehyde dehydrogenase" evidence="5">
    <location>
        <begin position="36"/>
        <end position="494"/>
    </location>
</feature>
<dbReference type="InterPro" id="IPR016162">
    <property type="entry name" value="Ald_DH_N"/>
</dbReference>
<gene>
    <name evidence="6" type="ORF">E3O23_14555</name>
</gene>
<dbReference type="GO" id="GO:0016620">
    <property type="term" value="F:oxidoreductase activity, acting on the aldehyde or oxo group of donors, NAD or NADP as acceptor"/>
    <property type="evidence" value="ECO:0007669"/>
    <property type="project" value="InterPro"/>
</dbReference>
<comment type="similarity">
    <text evidence="1 4">Belongs to the aldehyde dehydrogenase family.</text>
</comment>
<evidence type="ECO:0000256" key="1">
    <source>
        <dbReference type="ARBA" id="ARBA00009986"/>
    </source>
</evidence>
<dbReference type="AlphaFoldDB" id="A0A4R8UDP7"/>
<dbReference type="FunFam" id="3.40.309.10:FF:000012">
    <property type="entry name" value="Betaine aldehyde dehydrogenase"/>
    <property type="match status" value="1"/>
</dbReference>
<dbReference type="InterPro" id="IPR016163">
    <property type="entry name" value="Ald_DH_C"/>
</dbReference>